<evidence type="ECO:0000256" key="1">
    <source>
        <dbReference type="SAM" id="MobiDB-lite"/>
    </source>
</evidence>
<accession>B8HLY1</accession>
<keyword evidence="2" id="KW-0812">Transmembrane</keyword>
<reference evidence="3" key="1">
    <citation type="submission" date="2009-01" db="EMBL/GenBank/DDBJ databases">
        <title>Complete sequence of chromosome Cyanothece sp. PCC 7425.</title>
        <authorList>
            <consortium name="US DOE Joint Genome Institute"/>
            <person name="Lucas S."/>
            <person name="Copeland A."/>
            <person name="Lapidus A."/>
            <person name="Glavina del Rio T."/>
            <person name="Dalin E."/>
            <person name="Tice H."/>
            <person name="Bruce D."/>
            <person name="Goodwin L."/>
            <person name="Pitluck S."/>
            <person name="Sims D."/>
            <person name="Meineke L."/>
            <person name="Brettin T."/>
            <person name="Detter J.C."/>
            <person name="Han C."/>
            <person name="Larimer F."/>
            <person name="Land M."/>
            <person name="Hauser L."/>
            <person name="Kyrpides N."/>
            <person name="Ovchinnikova G."/>
            <person name="Liberton M."/>
            <person name="Stoeckel J."/>
            <person name="Banerjee A."/>
            <person name="Singh A."/>
            <person name="Page L."/>
            <person name="Sato H."/>
            <person name="Zhao L."/>
            <person name="Sherman L."/>
            <person name="Pakrasi H."/>
            <person name="Richardson P."/>
        </authorList>
    </citation>
    <scope>NUCLEOTIDE SEQUENCE</scope>
    <source>
        <strain evidence="3">PCC 7425</strain>
    </source>
</reference>
<evidence type="ECO:0008006" key="4">
    <source>
        <dbReference type="Google" id="ProtNLM"/>
    </source>
</evidence>
<protein>
    <recommendedName>
        <fullName evidence="4">DUF5132 domain-containing protein</fullName>
    </recommendedName>
</protein>
<evidence type="ECO:0000313" key="3">
    <source>
        <dbReference type="EMBL" id="ACL45341.1"/>
    </source>
</evidence>
<evidence type="ECO:0000256" key="2">
    <source>
        <dbReference type="SAM" id="Phobius"/>
    </source>
</evidence>
<organism evidence="3">
    <name type="scientific">Cyanothece sp. (strain PCC 7425 / ATCC 29141)</name>
    <dbReference type="NCBI Taxonomy" id="395961"/>
    <lineage>
        <taxon>Bacteria</taxon>
        <taxon>Bacillati</taxon>
        <taxon>Cyanobacteriota</taxon>
        <taxon>Cyanophyceae</taxon>
        <taxon>Gomontiellales</taxon>
        <taxon>Cyanothecaceae</taxon>
        <taxon>Cyanothece</taxon>
    </lineage>
</organism>
<feature type="transmembrane region" description="Helical" evidence="2">
    <location>
        <begin position="12"/>
        <end position="32"/>
    </location>
</feature>
<keyword evidence="2" id="KW-1133">Transmembrane helix</keyword>
<feature type="region of interest" description="Disordered" evidence="1">
    <location>
        <begin position="81"/>
        <end position="103"/>
    </location>
</feature>
<name>B8HLY1_CYAP4</name>
<dbReference type="eggNOG" id="ENOG5033DKD">
    <property type="taxonomic scope" value="Bacteria"/>
</dbReference>
<dbReference type="OrthoDB" id="532127at2"/>
<sequence>MELEALLLGLEPITALAIGVGALAIAPVVGAIDSMTGSSLGESARSAAKTGMIWAFDAFDKTQSVVAEAGESFQDLIAEAKAERSSSKNGAGPDSAPREVTIG</sequence>
<gene>
    <name evidence="3" type="ordered locus">Cyan7425_3006</name>
</gene>
<dbReference type="HOGENOM" id="CLU_168953_0_0_3"/>
<dbReference type="AlphaFoldDB" id="B8HLY1"/>
<proteinExistence type="predicted"/>
<dbReference type="KEGG" id="cyn:Cyan7425_3006"/>
<keyword evidence="2" id="KW-0472">Membrane</keyword>
<dbReference type="EMBL" id="CP001344">
    <property type="protein sequence ID" value="ACL45341.1"/>
    <property type="molecule type" value="Genomic_DNA"/>
</dbReference>